<keyword evidence="3" id="KW-1185">Reference proteome</keyword>
<gene>
    <name evidence="2" type="ORF">HNR39_003587</name>
</gene>
<proteinExistence type="predicted"/>
<evidence type="ECO:0000256" key="1">
    <source>
        <dbReference type="SAM" id="Phobius"/>
    </source>
</evidence>
<protein>
    <submittedName>
        <fullName evidence="2">Uncharacterized protein</fullName>
    </submittedName>
</protein>
<keyword evidence="1" id="KW-0812">Transmembrane</keyword>
<keyword evidence="1" id="KW-1133">Transmembrane helix</keyword>
<name>A0A840RZF2_9BURK</name>
<evidence type="ECO:0000313" key="3">
    <source>
        <dbReference type="Proteomes" id="UP000571084"/>
    </source>
</evidence>
<organism evidence="2 3">
    <name type="scientific">Glaciimonas immobilis</name>
    <dbReference type="NCBI Taxonomy" id="728004"/>
    <lineage>
        <taxon>Bacteria</taxon>
        <taxon>Pseudomonadati</taxon>
        <taxon>Pseudomonadota</taxon>
        <taxon>Betaproteobacteria</taxon>
        <taxon>Burkholderiales</taxon>
        <taxon>Oxalobacteraceae</taxon>
        <taxon>Glaciimonas</taxon>
    </lineage>
</organism>
<accession>A0A840RZF2</accession>
<sequence length="69" mass="7575">MILQYCLATYLLDPCNSIEPLPIARPLDTAFSLWFACVGSYLIAHFLGGAFFLISFNSSDDPGMVLALE</sequence>
<keyword evidence="1" id="KW-0472">Membrane</keyword>
<reference evidence="2 3" key="1">
    <citation type="submission" date="2020-08" db="EMBL/GenBank/DDBJ databases">
        <title>Genomic Encyclopedia of Type Strains, Phase IV (KMG-IV): sequencing the most valuable type-strain genomes for metagenomic binning, comparative biology and taxonomic classification.</title>
        <authorList>
            <person name="Goeker M."/>
        </authorList>
    </citation>
    <scope>NUCLEOTIDE SEQUENCE [LARGE SCALE GENOMIC DNA]</scope>
    <source>
        <strain evidence="2 3">DSM 23240</strain>
    </source>
</reference>
<dbReference type="Proteomes" id="UP000571084">
    <property type="component" value="Unassembled WGS sequence"/>
</dbReference>
<dbReference type="EMBL" id="JACHHQ010000008">
    <property type="protein sequence ID" value="MBB5201729.1"/>
    <property type="molecule type" value="Genomic_DNA"/>
</dbReference>
<feature type="transmembrane region" description="Helical" evidence="1">
    <location>
        <begin position="33"/>
        <end position="54"/>
    </location>
</feature>
<evidence type="ECO:0000313" key="2">
    <source>
        <dbReference type="EMBL" id="MBB5201729.1"/>
    </source>
</evidence>
<comment type="caution">
    <text evidence="2">The sequence shown here is derived from an EMBL/GenBank/DDBJ whole genome shotgun (WGS) entry which is preliminary data.</text>
</comment>
<dbReference type="AlphaFoldDB" id="A0A840RZF2"/>